<organism evidence="1">
    <name type="scientific">freshwater metagenome</name>
    <dbReference type="NCBI Taxonomy" id="449393"/>
    <lineage>
        <taxon>unclassified sequences</taxon>
        <taxon>metagenomes</taxon>
        <taxon>ecological metagenomes</taxon>
    </lineage>
</organism>
<dbReference type="EMBL" id="CAEZZM010000049">
    <property type="protein sequence ID" value="CAB4762042.1"/>
    <property type="molecule type" value="Genomic_DNA"/>
</dbReference>
<gene>
    <name evidence="1" type="ORF">UFOPK2872_00552</name>
</gene>
<evidence type="ECO:0000313" key="1">
    <source>
        <dbReference type="EMBL" id="CAB4762042.1"/>
    </source>
</evidence>
<reference evidence="1" key="1">
    <citation type="submission" date="2020-05" db="EMBL/GenBank/DDBJ databases">
        <authorList>
            <person name="Chiriac C."/>
            <person name="Salcher M."/>
            <person name="Ghai R."/>
            <person name="Kavagutti S V."/>
        </authorList>
    </citation>
    <scope>NUCLEOTIDE SEQUENCE</scope>
</reference>
<sequence length="70" mass="7309">MYCCDVTGDMIVHFIPAASIILQTACAPFSDSAVVLIGITTSSDLPVAAVYLATLALAFVKSNLSVPFGW</sequence>
<protein>
    <submittedName>
        <fullName evidence="1">Unannotated protein</fullName>
    </submittedName>
</protein>
<dbReference type="AlphaFoldDB" id="A0A6J6UQG2"/>
<proteinExistence type="predicted"/>
<accession>A0A6J6UQG2</accession>
<name>A0A6J6UQG2_9ZZZZ</name>